<evidence type="ECO:0000256" key="1">
    <source>
        <dbReference type="SAM" id="Phobius"/>
    </source>
</evidence>
<gene>
    <name evidence="3" type="ORF">GCM10025869_07910</name>
</gene>
<protein>
    <submittedName>
        <fullName evidence="3">Uncharacterized protein</fullName>
    </submittedName>
</protein>
<dbReference type="EMBL" id="BSVA01000001">
    <property type="protein sequence ID" value="GMA90262.1"/>
    <property type="molecule type" value="Genomic_DNA"/>
</dbReference>
<feature type="signal peptide" evidence="2">
    <location>
        <begin position="1"/>
        <end position="44"/>
    </location>
</feature>
<dbReference type="Proteomes" id="UP001157069">
    <property type="component" value="Unassembled WGS sequence"/>
</dbReference>
<keyword evidence="4" id="KW-1185">Reference proteome</keyword>
<reference evidence="4" key="1">
    <citation type="journal article" date="2019" name="Int. J. Syst. Evol. Microbiol.">
        <title>The Global Catalogue of Microorganisms (GCM) 10K type strain sequencing project: providing services to taxonomists for standard genome sequencing and annotation.</title>
        <authorList>
            <consortium name="The Broad Institute Genomics Platform"/>
            <consortium name="The Broad Institute Genome Sequencing Center for Infectious Disease"/>
            <person name="Wu L."/>
            <person name="Ma J."/>
        </authorList>
    </citation>
    <scope>NUCLEOTIDE SEQUENCE [LARGE SCALE GENOMIC DNA]</scope>
    <source>
        <strain evidence="4">NBRC 108755</strain>
    </source>
</reference>
<name>A0ABQ6JRA3_9MICO</name>
<feature type="transmembrane region" description="Helical" evidence="1">
    <location>
        <begin position="218"/>
        <end position="239"/>
    </location>
</feature>
<comment type="caution">
    <text evidence="3">The sequence shown here is derived from an EMBL/GenBank/DDBJ whole genome shotgun (WGS) entry which is preliminary data.</text>
</comment>
<keyword evidence="1" id="KW-1133">Transmembrane helix</keyword>
<keyword evidence="1" id="KW-0812">Transmembrane</keyword>
<keyword evidence="2" id="KW-0732">Signal</keyword>
<keyword evidence="1" id="KW-0472">Membrane</keyword>
<feature type="chain" id="PRO_5045559934" evidence="2">
    <location>
        <begin position="45"/>
        <end position="245"/>
    </location>
</feature>
<evidence type="ECO:0000313" key="3">
    <source>
        <dbReference type="EMBL" id="GMA90262.1"/>
    </source>
</evidence>
<proteinExistence type="predicted"/>
<sequence length="245" mass="25342">MAPNWQTERHAIRPRSSPALLATLVLAAALAAAPVLVASSAASASVGSVPPEVRAYVTGGGLMERLDDIYGENASGEGVDFDETTTPGPISRVFLWTDERLAGDVEGKPARMANEWAVPVSVAEQPVGVAVVWINLDTEQPELAEFTSGAEAASALAEVPDDAQLVRDAATGAWFALAEEVATPLVAGSSGVTEPTPVDELELVAPTPEPEVEIADPGFGLAIAVAAVLFAAIVTLLVVRRVRTV</sequence>
<accession>A0ABQ6JRA3</accession>
<evidence type="ECO:0000256" key="2">
    <source>
        <dbReference type="SAM" id="SignalP"/>
    </source>
</evidence>
<evidence type="ECO:0000313" key="4">
    <source>
        <dbReference type="Proteomes" id="UP001157069"/>
    </source>
</evidence>
<organism evidence="3 4">
    <name type="scientific">Homoserinibacter gongjuensis</name>
    <dbReference type="NCBI Taxonomy" id="1162968"/>
    <lineage>
        <taxon>Bacteria</taxon>
        <taxon>Bacillati</taxon>
        <taxon>Actinomycetota</taxon>
        <taxon>Actinomycetes</taxon>
        <taxon>Micrococcales</taxon>
        <taxon>Microbacteriaceae</taxon>
        <taxon>Homoserinibacter</taxon>
    </lineage>
</organism>